<dbReference type="EMBL" id="KX853868">
    <property type="protein sequence ID" value="AQX17743.1"/>
    <property type="molecule type" value="mRNA"/>
</dbReference>
<dbReference type="Pfam" id="PF00060">
    <property type="entry name" value="Lig_chan"/>
    <property type="match status" value="1"/>
</dbReference>
<organism evidence="20">
    <name type="scientific">Euplokamis dunlapae</name>
    <dbReference type="NCBI Taxonomy" id="1403701"/>
    <lineage>
        <taxon>Eukaryota</taxon>
        <taxon>Metazoa</taxon>
        <taxon>Ctenophora</taxon>
        <taxon>Tentaculata</taxon>
        <taxon>Cydippida</taxon>
        <taxon>Euplokamidae</taxon>
        <taxon>Euplokamis</taxon>
    </lineage>
</organism>
<dbReference type="InterPro" id="IPR015683">
    <property type="entry name" value="Ionotropic_Glu_rcpt"/>
</dbReference>
<evidence type="ECO:0000259" key="19">
    <source>
        <dbReference type="SMART" id="SM00918"/>
    </source>
</evidence>
<evidence type="ECO:0000256" key="8">
    <source>
        <dbReference type="ARBA" id="ARBA00023136"/>
    </source>
</evidence>
<dbReference type="PANTHER" id="PTHR18966">
    <property type="entry name" value="IONOTROPIC GLUTAMATE RECEPTOR"/>
    <property type="match status" value="1"/>
</dbReference>
<evidence type="ECO:0000256" key="9">
    <source>
        <dbReference type="ARBA" id="ARBA00023170"/>
    </source>
</evidence>
<dbReference type="GO" id="GO:0045211">
    <property type="term" value="C:postsynaptic membrane"/>
    <property type="evidence" value="ECO:0007669"/>
    <property type="project" value="UniProtKB-SubCell"/>
</dbReference>
<dbReference type="Pfam" id="PF01094">
    <property type="entry name" value="ANF_receptor"/>
    <property type="match status" value="1"/>
</dbReference>
<evidence type="ECO:0000256" key="16">
    <source>
        <dbReference type="SAM" id="Phobius"/>
    </source>
</evidence>
<feature type="domain" description="Ionotropic glutamate receptor L-glutamate and glycine-binding" evidence="19">
    <location>
        <begin position="481"/>
        <end position="547"/>
    </location>
</feature>
<proteinExistence type="evidence at transcript level"/>
<evidence type="ECO:0000256" key="12">
    <source>
        <dbReference type="ARBA" id="ARBA00023286"/>
    </source>
</evidence>
<dbReference type="InterPro" id="IPR028082">
    <property type="entry name" value="Peripla_BP_I"/>
</dbReference>
<feature type="signal peptide" evidence="17">
    <location>
        <begin position="1"/>
        <end position="23"/>
    </location>
</feature>
<keyword evidence="3 16" id="KW-0812">Transmembrane</keyword>
<dbReference type="Gene3D" id="3.40.190.10">
    <property type="entry name" value="Periplasmic binding protein-like II"/>
    <property type="match status" value="1"/>
</dbReference>
<dbReference type="SUPFAM" id="SSF81324">
    <property type="entry name" value="Voltage-gated potassium channels"/>
    <property type="match status" value="1"/>
</dbReference>
<evidence type="ECO:0000256" key="3">
    <source>
        <dbReference type="ARBA" id="ARBA00022692"/>
    </source>
</evidence>
<evidence type="ECO:0000256" key="5">
    <source>
        <dbReference type="ARBA" id="ARBA00023018"/>
    </source>
</evidence>
<comment type="subcellular location">
    <subcellularLocation>
        <location evidence="1">Membrane</location>
        <topology evidence="1">Multi-pass membrane protein</topology>
    </subcellularLocation>
    <subcellularLocation>
        <location evidence="14">Postsynaptic cell membrane</location>
    </subcellularLocation>
</comment>
<dbReference type="GO" id="GO:0004930">
    <property type="term" value="F:G protein-coupled receptor activity"/>
    <property type="evidence" value="ECO:0007669"/>
    <property type="project" value="InterPro"/>
</dbReference>
<dbReference type="Pfam" id="PF10613">
    <property type="entry name" value="Lig_chan-Glu_bd"/>
    <property type="match status" value="1"/>
</dbReference>
<feature type="transmembrane region" description="Helical" evidence="16">
    <location>
        <begin position="711"/>
        <end position="736"/>
    </location>
</feature>
<dbReference type="Gene3D" id="1.10.287.70">
    <property type="match status" value="1"/>
</dbReference>
<feature type="transmembrane region" description="Helical" evidence="16">
    <location>
        <begin position="886"/>
        <end position="913"/>
    </location>
</feature>
<feature type="compositionally biased region" description="Polar residues" evidence="15">
    <location>
        <begin position="1146"/>
        <end position="1163"/>
    </location>
</feature>
<dbReference type="SMART" id="SM00079">
    <property type="entry name" value="PBPe"/>
    <property type="match status" value="1"/>
</dbReference>
<evidence type="ECO:0000256" key="6">
    <source>
        <dbReference type="ARBA" id="ARBA00023054"/>
    </source>
</evidence>
<evidence type="ECO:0000256" key="17">
    <source>
        <dbReference type="SAM" id="SignalP"/>
    </source>
</evidence>
<dbReference type="Gene3D" id="3.40.50.2300">
    <property type="match status" value="2"/>
</dbReference>
<evidence type="ECO:0000313" key="20">
    <source>
        <dbReference type="EMBL" id="AQX17743.1"/>
    </source>
</evidence>
<feature type="compositionally biased region" description="Basic and acidic residues" evidence="15">
    <location>
        <begin position="1126"/>
        <end position="1145"/>
    </location>
</feature>
<evidence type="ECO:0000256" key="1">
    <source>
        <dbReference type="ARBA" id="ARBA00004141"/>
    </source>
</evidence>
<evidence type="ECO:0000256" key="15">
    <source>
        <dbReference type="SAM" id="MobiDB-lite"/>
    </source>
</evidence>
<keyword evidence="13" id="KW-0407">Ion channel</keyword>
<dbReference type="SUPFAM" id="SSF53850">
    <property type="entry name" value="Periplasmic binding protein-like II"/>
    <property type="match status" value="1"/>
</dbReference>
<evidence type="ECO:0000256" key="14">
    <source>
        <dbReference type="ARBA" id="ARBA00034100"/>
    </source>
</evidence>
<feature type="transmembrane region" description="Helical" evidence="16">
    <location>
        <begin position="602"/>
        <end position="620"/>
    </location>
</feature>
<feature type="transmembrane region" description="Helical" evidence="16">
    <location>
        <begin position="679"/>
        <end position="699"/>
    </location>
</feature>
<protein>
    <submittedName>
        <fullName evidence="20">Ionotropic glutamate receptor</fullName>
    </submittedName>
</protein>
<keyword evidence="12" id="KW-1071">Ligand-gated ion channel</keyword>
<keyword evidence="2" id="KW-0813">Transport</keyword>
<evidence type="ECO:0000256" key="2">
    <source>
        <dbReference type="ARBA" id="ARBA00022448"/>
    </source>
</evidence>
<keyword evidence="4 16" id="KW-1133">Transmembrane helix</keyword>
<dbReference type="InterPro" id="IPR000337">
    <property type="entry name" value="GPCR_3"/>
</dbReference>
<dbReference type="InterPro" id="IPR001828">
    <property type="entry name" value="ANF_lig-bd_rcpt"/>
</dbReference>
<name>A0A1S6WN67_9METZ</name>
<evidence type="ECO:0000256" key="10">
    <source>
        <dbReference type="ARBA" id="ARBA00023180"/>
    </source>
</evidence>
<feature type="region of interest" description="Disordered" evidence="15">
    <location>
        <begin position="1126"/>
        <end position="1179"/>
    </location>
</feature>
<evidence type="ECO:0000256" key="7">
    <source>
        <dbReference type="ARBA" id="ARBA00023065"/>
    </source>
</evidence>
<dbReference type="GO" id="GO:0043226">
    <property type="term" value="C:organelle"/>
    <property type="evidence" value="ECO:0007669"/>
    <property type="project" value="UniProtKB-ARBA"/>
</dbReference>
<keyword evidence="11" id="KW-0628">Postsynaptic cell membrane</keyword>
<keyword evidence="17" id="KW-0732">Signal</keyword>
<accession>A0A1S6WN67</accession>
<evidence type="ECO:0000256" key="11">
    <source>
        <dbReference type="ARBA" id="ARBA00023257"/>
    </source>
</evidence>
<dbReference type="PRINTS" id="PR00248">
    <property type="entry name" value="GPCRMGR"/>
</dbReference>
<evidence type="ECO:0000256" key="4">
    <source>
        <dbReference type="ARBA" id="ARBA00022989"/>
    </source>
</evidence>
<evidence type="ECO:0000259" key="18">
    <source>
        <dbReference type="SMART" id="SM00079"/>
    </source>
</evidence>
<dbReference type="GO" id="GO:0015276">
    <property type="term" value="F:ligand-gated monoatomic ion channel activity"/>
    <property type="evidence" value="ECO:0007669"/>
    <property type="project" value="InterPro"/>
</dbReference>
<keyword evidence="6" id="KW-0175">Coiled coil</keyword>
<keyword evidence="8 16" id="KW-0472">Membrane</keyword>
<sequence length="1179" mass="132961">MVCMNSQKGCSLVVILLLLFANAEPPEEIRIGLLSHEGLQNVEAAFDYAIKLINEDWTVLSRTNVVGFKLKMKSAEDSPSEVVRNILDLVSNKVSAIVGPFRSSHATIASYILTELRIPMITPTSTDPFLRNPLWSSYLLHMQPLDNYQSEALLDLVKYMDWNSVALISSMDSYGINGLTTFQKYSNERKIKIMANEMIPLTKNMSRLDVSQQVKNLKDSEARIFIMNVHSGYAKPVLDIAQQMGITGPDYAWVVTDATIKDADGLINKYNEFPEAIQGMVGYMSNVCCSKKKAEFMDKWRTESGGVQAKVSFPADQMRYWSGNTESTPTDNDESELRSQWKSRASLTYDSVWVIAQAINKLAYLDNIPLSPPNVDYWSSPVRYFNEGQTILDYISRVQLDGITGMIEFDATGGPVRKLYDLVNFRVNDVVKVGEWSPNIGLKMNQTEQILWNGDSKLTPSSSVQSLDGRTLRLGITQEPPFISIDTNCTAEGRGNECYTGLCIELVQKLAKQLHFDFVFIESEDGKFGSPLANGKGWNGIIKMLLDGKLDIGTVNFAMNKKREAAIDFSMPFINTGLVMTTKIEEAKSDAFFWTKPFDVDLWYAILAFAVLMVLLIWLYDHMSPFGFYGRRMHAALRCGCEECQQFRSNKERKIDTTDHDECLFESRLGDPSENFEEVMSVGNSLWMIAACLFSIGPVEGVPRNMSGRVILAMWWFMILIVTAMYTANLAAFLTVTRMDSGINSISDLIGQSKVSWGTVAGTNAEILLKYANSAELEEVYKKQQPVKSVKEGFDRARNDDYIFFYGGAIVTFEANEQPCNLQIVGEQLFSFGYAFGFPPHSPYLETFNAALLTLSEQNELDSLWKKWSKGTCSSKKKSSSSSLNLANIYGLCYTFFVVIAVSGVILLGEIIYESTMDIKRFETSFLSALKYRLIYIWKRPNYQQCKYQDLAPDEGSQTNTIRTGDGKDLIQMVEYDGSKKPTDPYKIKDPDVKQMRQDMDLSYLTPDPDTIVLIGGNGYHNKMNGYELDQKPILDIDKGSLKSNQSARQWPNHYPPEYQPLHPARANTLPMDYSPASENEYNTKKRKNRENLRRNNIGQSTPPVSMNGVKAPPNFEELFDKTLQRMTSHDQSRGKEYDKPRSGDQKSMASTHSTKMFSSPDISDTDDLRSESDMSLPT</sequence>
<feature type="chain" id="PRO_5012661637" evidence="17">
    <location>
        <begin position="24"/>
        <end position="1179"/>
    </location>
</feature>
<dbReference type="SUPFAM" id="SSF53822">
    <property type="entry name" value="Periplasmic binding protein-like I"/>
    <property type="match status" value="1"/>
</dbReference>
<keyword evidence="5" id="KW-0770">Synapse</keyword>
<dbReference type="AlphaFoldDB" id="A0A1S6WN67"/>
<keyword evidence="10" id="KW-0325">Glycoprotein</keyword>
<dbReference type="FunFam" id="3.40.190.10:FF:000078">
    <property type="entry name" value="glutamate receptor ionotropic, NMDA 3B"/>
    <property type="match status" value="1"/>
</dbReference>
<reference evidence="20" key="1">
    <citation type="submission" date="2016-09" db="EMBL/GenBank/DDBJ databases">
        <title>Transcriptomic survey across the phylum Ctenophora.</title>
        <authorList>
            <person name="Francis W.R."/>
            <person name="Haddock S.H.D."/>
        </authorList>
    </citation>
    <scope>NUCLEOTIDE SEQUENCE</scope>
    <source>
        <strain evidence="20">V3144D2</strain>
    </source>
</reference>
<keyword evidence="9 20" id="KW-0675">Receptor</keyword>
<dbReference type="InterPro" id="IPR001320">
    <property type="entry name" value="Iontro_rcpt_C"/>
</dbReference>
<dbReference type="InterPro" id="IPR019594">
    <property type="entry name" value="Glu/Gly-bd"/>
</dbReference>
<dbReference type="SMART" id="SM00918">
    <property type="entry name" value="Lig_chan-Glu_bd"/>
    <property type="match status" value="1"/>
</dbReference>
<keyword evidence="7" id="KW-0406">Ion transport</keyword>
<evidence type="ECO:0000256" key="13">
    <source>
        <dbReference type="ARBA" id="ARBA00023303"/>
    </source>
</evidence>
<feature type="region of interest" description="Disordered" evidence="15">
    <location>
        <begin position="1066"/>
        <end position="1113"/>
    </location>
</feature>
<feature type="domain" description="Ionotropic glutamate receptor C-terminal" evidence="18">
    <location>
        <begin position="473"/>
        <end position="871"/>
    </location>
</feature>